<dbReference type="EMBL" id="CAJNOK010001668">
    <property type="protein sequence ID" value="CAF0823967.1"/>
    <property type="molecule type" value="Genomic_DNA"/>
</dbReference>
<gene>
    <name evidence="1" type="ORF">OVA965_LOCUS5794</name>
    <name evidence="2" type="ORF">TMI583_LOCUS5791</name>
</gene>
<organism evidence="1 3">
    <name type="scientific">Didymodactylos carnosus</name>
    <dbReference type="NCBI Taxonomy" id="1234261"/>
    <lineage>
        <taxon>Eukaryota</taxon>
        <taxon>Metazoa</taxon>
        <taxon>Spiralia</taxon>
        <taxon>Gnathifera</taxon>
        <taxon>Rotifera</taxon>
        <taxon>Eurotatoria</taxon>
        <taxon>Bdelloidea</taxon>
        <taxon>Philodinida</taxon>
        <taxon>Philodinidae</taxon>
        <taxon>Didymodactylos</taxon>
    </lineage>
</organism>
<sequence>MIGFILGHDNKDPPTFTFGEAQFMLTAEDVNGFTPLLTVVYHNNLVSFLKIFKVLRANKNGIEAYTKTGSNVLHICCENKNSYMIRLLGKILQQTTFKHMLDERNQNGNTPADMTIKNRNKEILNQLYVLQNNDGKKSIIGQLHAAVMIENNLETVKYLLKKQILETKAYETLRDDNSANINGEI</sequence>
<dbReference type="AlphaFoldDB" id="A0A8S2D6J7"/>
<reference evidence="1" key="1">
    <citation type="submission" date="2021-02" db="EMBL/GenBank/DDBJ databases">
        <authorList>
            <person name="Nowell W R."/>
        </authorList>
    </citation>
    <scope>NUCLEOTIDE SEQUENCE</scope>
</reference>
<evidence type="ECO:0000313" key="1">
    <source>
        <dbReference type="EMBL" id="CAF0823967.1"/>
    </source>
</evidence>
<dbReference type="SUPFAM" id="SSF48403">
    <property type="entry name" value="Ankyrin repeat"/>
    <property type="match status" value="1"/>
</dbReference>
<dbReference type="InterPro" id="IPR036770">
    <property type="entry name" value="Ankyrin_rpt-contain_sf"/>
</dbReference>
<evidence type="ECO:0000313" key="3">
    <source>
        <dbReference type="Proteomes" id="UP000677228"/>
    </source>
</evidence>
<accession>A0A8S2D6J7</accession>
<dbReference type="EMBL" id="CAJOBA010001668">
    <property type="protein sequence ID" value="CAF3608347.1"/>
    <property type="molecule type" value="Genomic_DNA"/>
</dbReference>
<proteinExistence type="predicted"/>
<dbReference type="Proteomes" id="UP000677228">
    <property type="component" value="Unassembled WGS sequence"/>
</dbReference>
<dbReference type="Proteomes" id="UP000682733">
    <property type="component" value="Unassembled WGS sequence"/>
</dbReference>
<comment type="caution">
    <text evidence="1">The sequence shown here is derived from an EMBL/GenBank/DDBJ whole genome shotgun (WGS) entry which is preliminary data.</text>
</comment>
<evidence type="ECO:0000313" key="2">
    <source>
        <dbReference type="EMBL" id="CAF3608347.1"/>
    </source>
</evidence>
<dbReference type="Gene3D" id="1.25.40.20">
    <property type="entry name" value="Ankyrin repeat-containing domain"/>
    <property type="match status" value="1"/>
</dbReference>
<name>A0A8S2D6J7_9BILA</name>
<evidence type="ECO:0008006" key="4">
    <source>
        <dbReference type="Google" id="ProtNLM"/>
    </source>
</evidence>
<protein>
    <recommendedName>
        <fullName evidence="4">Ankyrin repeat-containing protein</fullName>
    </recommendedName>
</protein>